<dbReference type="InterPro" id="IPR037051">
    <property type="entry name" value="4-carb_acid_sugar_kinase_N_sf"/>
</dbReference>
<dbReference type="GO" id="GO:0016301">
    <property type="term" value="F:kinase activity"/>
    <property type="evidence" value="ECO:0007669"/>
    <property type="project" value="UniProtKB-KW"/>
</dbReference>
<keyword evidence="5" id="KW-0067">ATP-binding</keyword>
<dbReference type="Pfam" id="PF07005">
    <property type="entry name" value="SBD_N"/>
    <property type="match status" value="1"/>
</dbReference>
<reference evidence="9 10" key="1">
    <citation type="submission" date="2015-03" db="EMBL/GenBank/DDBJ databases">
        <authorList>
            <person name="Hassan Y.I."/>
            <person name="Lepp D."/>
            <person name="Li X.-Z."/>
            <person name="Zhou T."/>
        </authorList>
    </citation>
    <scope>NUCLEOTIDE SEQUENCE [LARGE SCALE GENOMIC DNA]</scope>
    <source>
        <strain evidence="9 10">BD-c194</strain>
    </source>
</reference>
<keyword evidence="2" id="KW-0808">Transferase</keyword>
<keyword evidence="4" id="KW-0418">Kinase</keyword>
<keyword evidence="6" id="KW-0119">Carbohydrate metabolism</keyword>
<dbReference type="InterPro" id="IPR031475">
    <property type="entry name" value="NBD_C"/>
</dbReference>
<evidence type="ECO:0000256" key="3">
    <source>
        <dbReference type="ARBA" id="ARBA00022741"/>
    </source>
</evidence>
<dbReference type="PATRIC" id="fig|443610.3.peg.2463"/>
<dbReference type="STRING" id="443610.VE25_20705"/>
<dbReference type="EMBL" id="JZEX01000192">
    <property type="protein sequence ID" value="KKB06893.1"/>
    <property type="molecule type" value="Genomic_DNA"/>
</dbReference>
<evidence type="ECO:0000313" key="10">
    <source>
        <dbReference type="Proteomes" id="UP000033632"/>
    </source>
</evidence>
<evidence type="ECO:0000259" key="7">
    <source>
        <dbReference type="Pfam" id="PF07005"/>
    </source>
</evidence>
<name>A0A0F5FDM3_9HYPH</name>
<evidence type="ECO:0008006" key="11">
    <source>
        <dbReference type="Google" id="ProtNLM"/>
    </source>
</evidence>
<evidence type="ECO:0000256" key="6">
    <source>
        <dbReference type="ARBA" id="ARBA00023277"/>
    </source>
</evidence>
<dbReference type="SUPFAM" id="SSF142764">
    <property type="entry name" value="YgbK-like"/>
    <property type="match status" value="1"/>
</dbReference>
<evidence type="ECO:0000259" key="8">
    <source>
        <dbReference type="Pfam" id="PF17042"/>
    </source>
</evidence>
<dbReference type="InterPro" id="IPR010737">
    <property type="entry name" value="4-carb_acid_sugar_kinase_N"/>
</dbReference>
<comment type="caution">
    <text evidence="9">The sequence shown here is derived from an EMBL/GenBank/DDBJ whole genome shotgun (WGS) entry which is preliminary data.</text>
</comment>
<evidence type="ECO:0000256" key="5">
    <source>
        <dbReference type="ARBA" id="ARBA00022840"/>
    </source>
</evidence>
<feature type="domain" description="Four-carbon acid sugar kinase N-terminal" evidence="7">
    <location>
        <begin position="11"/>
        <end position="134"/>
    </location>
</feature>
<keyword evidence="3" id="KW-0547">Nucleotide-binding</keyword>
<dbReference type="AlphaFoldDB" id="A0A0F5FDM3"/>
<dbReference type="InterPro" id="IPR042213">
    <property type="entry name" value="NBD_C_sf"/>
</dbReference>
<evidence type="ECO:0000256" key="1">
    <source>
        <dbReference type="ARBA" id="ARBA00005715"/>
    </source>
</evidence>
<protein>
    <recommendedName>
        <fullName evidence="11">Hrp-dependent type III effector protein</fullName>
    </recommendedName>
</protein>
<dbReference type="GO" id="GO:0005524">
    <property type="term" value="F:ATP binding"/>
    <property type="evidence" value="ECO:0007669"/>
    <property type="project" value="UniProtKB-KW"/>
</dbReference>
<comment type="similarity">
    <text evidence="1">Belongs to the four-carbon acid sugar kinase family.</text>
</comment>
<sequence>MSGDPDVVRVAIVADDLTGALDVCTPLAARGLRCYVATRPDGLEAALARGGDIVCVNTATRETDPEAARRIVGAVARRIAEASPAIAFKKIDSRLKGHVAIEVEACLAEFGRRRAILAPAVPSQGRRVEAGYVTGRGLAEPLGMAGVLGNRLAYAAPDSADEADLERIARADWRDVLLVGASGLAAGLAAVLSPQAAMTAKPINGPLLVAVGSHDPITVEQVSRAAAQRDVLHLTSDDGAISMPTSLPPVVIVQATIAPQRTDRAQAMVRFGGEVASLLRQGGFATALVSGGETGQTVLGNLGVDCLEVLGEALAGIPLTEARIGEHRLAILTKSGGFGTPDDIVRLAEIARQNMHPADTSIRGEHA</sequence>
<dbReference type="Gene3D" id="3.40.50.10840">
    <property type="entry name" value="Putative sugar-binding, N-terminal domain"/>
    <property type="match status" value="1"/>
</dbReference>
<proteinExistence type="inferred from homology"/>
<dbReference type="Pfam" id="PF17042">
    <property type="entry name" value="NBD_C"/>
    <property type="match status" value="1"/>
</dbReference>
<evidence type="ECO:0000256" key="4">
    <source>
        <dbReference type="ARBA" id="ARBA00022777"/>
    </source>
</evidence>
<dbReference type="Proteomes" id="UP000033632">
    <property type="component" value="Unassembled WGS sequence"/>
</dbReference>
<gene>
    <name evidence="9" type="ORF">VE25_20705</name>
</gene>
<evidence type="ECO:0000313" key="9">
    <source>
        <dbReference type="EMBL" id="KKB06893.1"/>
    </source>
</evidence>
<keyword evidence="10" id="KW-1185">Reference proteome</keyword>
<evidence type="ECO:0000256" key="2">
    <source>
        <dbReference type="ARBA" id="ARBA00022679"/>
    </source>
</evidence>
<organism evidence="9 10">
    <name type="scientific">Devosia geojensis</name>
    <dbReference type="NCBI Taxonomy" id="443610"/>
    <lineage>
        <taxon>Bacteria</taxon>
        <taxon>Pseudomonadati</taxon>
        <taxon>Pseudomonadota</taxon>
        <taxon>Alphaproteobacteria</taxon>
        <taxon>Hyphomicrobiales</taxon>
        <taxon>Devosiaceae</taxon>
        <taxon>Devosia</taxon>
    </lineage>
</organism>
<feature type="domain" description="Four-carbon acid sugar kinase nucleotide binding" evidence="8">
    <location>
        <begin position="208"/>
        <end position="342"/>
    </location>
</feature>
<dbReference type="Gene3D" id="3.40.980.20">
    <property type="entry name" value="Four-carbon acid sugar kinase, nucleotide binding domain"/>
    <property type="match status" value="1"/>
</dbReference>
<accession>A0A0F5FDM3</accession>